<feature type="repeat" description="PPR" evidence="5">
    <location>
        <begin position="356"/>
        <end position="390"/>
    </location>
</feature>
<organism evidence="7 8">
    <name type="scientific">Rhizophlyctis rosea</name>
    <dbReference type="NCBI Taxonomy" id="64517"/>
    <lineage>
        <taxon>Eukaryota</taxon>
        <taxon>Fungi</taxon>
        <taxon>Fungi incertae sedis</taxon>
        <taxon>Chytridiomycota</taxon>
        <taxon>Chytridiomycota incertae sedis</taxon>
        <taxon>Chytridiomycetes</taxon>
        <taxon>Rhizophlyctidales</taxon>
        <taxon>Rhizophlyctidaceae</taxon>
        <taxon>Rhizophlyctis</taxon>
    </lineage>
</organism>
<comment type="function">
    <text evidence="3">Regulates mitochondrial small subunit maturation by controlling 15S rRNA 5'-end processing. Localizes to the 5' precursor of the 15S rRNA in a position that is subsequently occupied by mS47 in the mature yeast mtSSU. Uses structure and sequence-specific RNA recognition, binding to a single-stranded region of the precursor and specifically recognizing bases -6 to -1. The exchange of Ccm1 for mS47 is coupled to the irreversible removal of precursor rRNA that is accompanied by conformational changes of the mitoribosomal proteins uS5m and mS26. These conformational changes signal completion of 5'-end rRNA processing through protection of the mature 5'-end of the 15S rRNA and stabilization of mS47. The removal of the 5' precursor together with the dissociation of Ccm1 may be catalyzed by the 5'-3' exoribonuclease Pet127. Involved in the specific removal of group I introns in mitochondrial encoded transcripts.</text>
</comment>
<evidence type="ECO:0000256" key="3">
    <source>
        <dbReference type="ARBA" id="ARBA00044493"/>
    </source>
</evidence>
<feature type="compositionally biased region" description="Basic and acidic residues" evidence="6">
    <location>
        <begin position="77"/>
        <end position="91"/>
    </location>
</feature>
<keyword evidence="8" id="KW-1185">Reference proteome</keyword>
<dbReference type="Pfam" id="PF01535">
    <property type="entry name" value="PPR"/>
    <property type="match status" value="1"/>
</dbReference>
<dbReference type="InterPro" id="IPR002885">
    <property type="entry name" value="PPR_rpt"/>
</dbReference>
<name>A0AAD5S3I2_9FUNG</name>
<evidence type="ECO:0000256" key="2">
    <source>
        <dbReference type="ARBA" id="ARBA00022737"/>
    </source>
</evidence>
<dbReference type="NCBIfam" id="TIGR00756">
    <property type="entry name" value="PPR"/>
    <property type="match status" value="3"/>
</dbReference>
<dbReference type="InterPro" id="IPR011990">
    <property type="entry name" value="TPR-like_helical_dom_sf"/>
</dbReference>
<evidence type="ECO:0000256" key="4">
    <source>
        <dbReference type="ARBA" id="ARBA00044511"/>
    </source>
</evidence>
<dbReference type="AlphaFoldDB" id="A0AAD5S3I2"/>
<feature type="compositionally biased region" description="Low complexity" evidence="6">
    <location>
        <begin position="1"/>
        <end position="18"/>
    </location>
</feature>
<evidence type="ECO:0000256" key="5">
    <source>
        <dbReference type="PROSITE-ProRule" id="PRU00708"/>
    </source>
</evidence>
<feature type="region of interest" description="Disordered" evidence="6">
    <location>
        <begin position="1"/>
        <end position="25"/>
    </location>
</feature>
<feature type="non-terminal residue" evidence="7">
    <location>
        <position position="579"/>
    </location>
</feature>
<feature type="repeat" description="PPR" evidence="5">
    <location>
        <begin position="321"/>
        <end position="355"/>
    </location>
</feature>
<accession>A0AAD5S3I2</accession>
<reference evidence="7" key="1">
    <citation type="submission" date="2020-05" db="EMBL/GenBank/DDBJ databases">
        <title>Phylogenomic resolution of chytrid fungi.</title>
        <authorList>
            <person name="Stajich J.E."/>
            <person name="Amses K."/>
            <person name="Simmons R."/>
            <person name="Seto K."/>
            <person name="Myers J."/>
            <person name="Bonds A."/>
            <person name="Quandt C.A."/>
            <person name="Barry K."/>
            <person name="Liu P."/>
            <person name="Grigoriev I."/>
            <person name="Longcore J.E."/>
            <person name="James T.Y."/>
        </authorList>
    </citation>
    <scope>NUCLEOTIDE SEQUENCE</scope>
    <source>
        <strain evidence="7">JEL0318</strain>
    </source>
</reference>
<dbReference type="Gene3D" id="1.25.40.10">
    <property type="entry name" value="Tetratricopeptide repeat domain"/>
    <property type="match status" value="3"/>
</dbReference>
<evidence type="ECO:0000313" key="7">
    <source>
        <dbReference type="EMBL" id="KAJ3034311.1"/>
    </source>
</evidence>
<dbReference type="EMBL" id="JADGJD010002179">
    <property type="protein sequence ID" value="KAJ3034311.1"/>
    <property type="molecule type" value="Genomic_DNA"/>
</dbReference>
<comment type="similarity">
    <text evidence="1">Belongs to the CCM1 family.</text>
</comment>
<protein>
    <recommendedName>
        <fullName evidence="9">Pentatricopeptide repeat-containing protein</fullName>
    </recommendedName>
</protein>
<comment type="subunit">
    <text evidence="4">Binds to mitochondrial small subunit 15S rRNA.</text>
</comment>
<keyword evidence="2" id="KW-0677">Repeat</keyword>
<dbReference type="PANTHER" id="PTHR47447">
    <property type="entry name" value="OS03G0856100 PROTEIN"/>
    <property type="match status" value="1"/>
</dbReference>
<sequence>MSTTLSSAARRSASASRAWCTLQTPTSAKLVTPARSYATSPFGLADSAPPPSQSTPSSNRPSHAERMWNNTRGHSVRRADPVKQRKTDEERVQQQIMESLRTAFRENNFSEAWALYRNICRTGHTHLLNIRDWNSLIRMRRVVEVVWGRSASYPHKIKDIREILRKMQEAGVKPEVGTYVLIASIHAREGHVAETEAEFRTIESLGYPRPAVARTMLAQAKAHSIAHWDEALSELQSMTSSSTSAEEGAIMGLYNALLTSALSQKDFTRYQKTIDLGTSLNIKPDGATWDAMISFEALRNPEEAHKLLQRKARENPELGRTVRSYNAILRGFVNKESTTKALAIFNEMERYRVLANTATYNIMLSAYGKSRDPVAVMRIYIAMLAAKINANRQSHQLLAKACAPKITTEGDVRKLIRSAGGFPNRILYRALLEGFSANSENEKATIVYREFKRENSIDPEKWPMKAEIYSAGVSAYCRVGKVEEAEVVLEEAKSKGLTLTRFMGNAMLYAYTQPSVRSDPSYKEKCRQVFEELKNSKGNEPDASIYALLARGETGEGKELSEGAVEYLREFGQLLREGK</sequence>
<dbReference type="PANTHER" id="PTHR47447:SF23">
    <property type="entry name" value="PENTACOTRIPEPTIDE-REPEAT REGION OF PRORP DOMAIN-CONTAINING PROTEIN"/>
    <property type="match status" value="1"/>
</dbReference>
<proteinExistence type="inferred from homology"/>
<evidence type="ECO:0000256" key="1">
    <source>
        <dbReference type="ARBA" id="ARBA00006192"/>
    </source>
</evidence>
<feature type="repeat" description="PPR" evidence="5">
    <location>
        <begin position="465"/>
        <end position="499"/>
    </location>
</feature>
<feature type="region of interest" description="Disordered" evidence="6">
    <location>
        <begin position="39"/>
        <end position="91"/>
    </location>
</feature>
<dbReference type="PROSITE" id="PS51375">
    <property type="entry name" value="PPR"/>
    <property type="match status" value="3"/>
</dbReference>
<dbReference type="Pfam" id="PF13041">
    <property type="entry name" value="PPR_2"/>
    <property type="match status" value="1"/>
</dbReference>
<evidence type="ECO:0000313" key="8">
    <source>
        <dbReference type="Proteomes" id="UP001212841"/>
    </source>
</evidence>
<gene>
    <name evidence="7" type="ORF">HK097_004548</name>
</gene>
<comment type="caution">
    <text evidence="7">The sequence shown here is derived from an EMBL/GenBank/DDBJ whole genome shotgun (WGS) entry which is preliminary data.</text>
</comment>
<dbReference type="Proteomes" id="UP001212841">
    <property type="component" value="Unassembled WGS sequence"/>
</dbReference>
<evidence type="ECO:0008006" key="9">
    <source>
        <dbReference type="Google" id="ProtNLM"/>
    </source>
</evidence>
<evidence type="ECO:0000256" key="6">
    <source>
        <dbReference type="SAM" id="MobiDB-lite"/>
    </source>
</evidence>